<protein>
    <recommendedName>
        <fullName evidence="3">Sulfotransferase domain-containing protein</fullName>
    </recommendedName>
</protein>
<proteinExistence type="predicted"/>
<evidence type="ECO:0000313" key="2">
    <source>
        <dbReference type="Proteomes" id="UP000249605"/>
    </source>
</evidence>
<sequence>MRLLVYGMQSSGATAFTLFLAQRPDCLALVDILNNYAAPRVDTGLDMVVKAVVTTAYPLEVHRERFRPDRTVLLLRDPRDTYRSLSTKSYRNHSGLIDEKFALIDEVFAGREDRFDAVVHYEDFVARNPLVPAAMTALGWPVDDSFYDYRRRHEELAGALWRHVPDLMDRIEFAFGNVQGRAVSERFRDKPRDPDLEAQALEAQALEAKLETLCPRLLTHYRQRVPNLHPSA</sequence>
<dbReference type="KEGG" id="azm:DM194_27580"/>
<reference evidence="1 2" key="1">
    <citation type="submission" date="2018-06" db="EMBL/GenBank/DDBJ databases">
        <title>Complete genome sequencing of Azospirillum sp. M2T2B2.</title>
        <authorList>
            <person name="Heo J."/>
            <person name="Kim S.-J."/>
            <person name="Kwon S.-W."/>
            <person name="Anandham R."/>
        </authorList>
    </citation>
    <scope>NUCLEOTIDE SEQUENCE [LARGE SCALE GENOMIC DNA]</scope>
    <source>
        <strain evidence="1 2">M2T2B2</strain>
        <plasmid evidence="1 2">unnamed5</plasmid>
    </source>
</reference>
<dbReference type="AlphaFoldDB" id="A0A2U9SEJ0"/>
<dbReference type="Proteomes" id="UP000249605">
    <property type="component" value="Plasmid unnamed5"/>
</dbReference>
<keyword evidence="1" id="KW-0614">Plasmid</keyword>
<geneLocation type="plasmid" evidence="1 2">
    <name>unnamed5</name>
</geneLocation>
<keyword evidence="2" id="KW-1185">Reference proteome</keyword>
<dbReference type="EMBL" id="CP029835">
    <property type="protein sequence ID" value="AWU98025.1"/>
    <property type="molecule type" value="Genomic_DNA"/>
</dbReference>
<dbReference type="SUPFAM" id="SSF52540">
    <property type="entry name" value="P-loop containing nucleoside triphosphate hydrolases"/>
    <property type="match status" value="1"/>
</dbReference>
<organism evidence="1 2">
    <name type="scientific">Azospirillum ramasamyi</name>
    <dbReference type="NCBI Taxonomy" id="682998"/>
    <lineage>
        <taxon>Bacteria</taxon>
        <taxon>Pseudomonadati</taxon>
        <taxon>Pseudomonadota</taxon>
        <taxon>Alphaproteobacteria</taxon>
        <taxon>Rhodospirillales</taxon>
        <taxon>Azospirillaceae</taxon>
        <taxon>Azospirillum</taxon>
    </lineage>
</organism>
<name>A0A2U9SEJ0_9PROT</name>
<dbReference type="RefSeq" id="WP_111070814.1">
    <property type="nucleotide sequence ID" value="NZ_CP029835.1"/>
</dbReference>
<dbReference type="OrthoDB" id="8451316at2"/>
<accession>A0A2U9SEJ0</accession>
<dbReference type="InterPro" id="IPR027417">
    <property type="entry name" value="P-loop_NTPase"/>
</dbReference>
<evidence type="ECO:0008006" key="3">
    <source>
        <dbReference type="Google" id="ProtNLM"/>
    </source>
</evidence>
<evidence type="ECO:0000313" key="1">
    <source>
        <dbReference type="EMBL" id="AWU98025.1"/>
    </source>
</evidence>
<gene>
    <name evidence="1" type="ORF">DM194_27580</name>
</gene>